<gene>
    <name evidence="2" type="ORF">FOMPIDRAFT_1038194</name>
</gene>
<dbReference type="InterPro" id="IPR050585">
    <property type="entry name" value="Xaa-Pro_dipeptidyl-ppase/CocE"/>
</dbReference>
<dbReference type="InParanoid" id="S8F3J7"/>
<dbReference type="InterPro" id="IPR011042">
    <property type="entry name" value="6-blade_b-propeller_TolB-like"/>
</dbReference>
<dbReference type="HOGENOM" id="CLU_012236_1_0_1"/>
<evidence type="ECO:0000313" key="3">
    <source>
        <dbReference type="Proteomes" id="UP000015241"/>
    </source>
</evidence>
<dbReference type="Gene3D" id="3.40.50.1820">
    <property type="entry name" value="alpha/beta hydrolase"/>
    <property type="match status" value="1"/>
</dbReference>
<dbReference type="GO" id="GO:0006508">
    <property type="term" value="P:proteolysis"/>
    <property type="evidence" value="ECO:0007669"/>
    <property type="project" value="InterPro"/>
</dbReference>
<reference evidence="2 3" key="1">
    <citation type="journal article" date="2012" name="Science">
        <title>The Paleozoic origin of enzymatic lignin decomposition reconstructed from 31 fungal genomes.</title>
        <authorList>
            <person name="Floudas D."/>
            <person name="Binder M."/>
            <person name="Riley R."/>
            <person name="Barry K."/>
            <person name="Blanchette R.A."/>
            <person name="Henrissat B."/>
            <person name="Martinez A.T."/>
            <person name="Otillar R."/>
            <person name="Spatafora J.W."/>
            <person name="Yadav J.S."/>
            <person name="Aerts A."/>
            <person name="Benoit I."/>
            <person name="Boyd A."/>
            <person name="Carlson A."/>
            <person name="Copeland A."/>
            <person name="Coutinho P.M."/>
            <person name="de Vries R.P."/>
            <person name="Ferreira P."/>
            <person name="Findley K."/>
            <person name="Foster B."/>
            <person name="Gaskell J."/>
            <person name="Glotzer D."/>
            <person name="Gorecki P."/>
            <person name="Heitman J."/>
            <person name="Hesse C."/>
            <person name="Hori C."/>
            <person name="Igarashi K."/>
            <person name="Jurgens J.A."/>
            <person name="Kallen N."/>
            <person name="Kersten P."/>
            <person name="Kohler A."/>
            <person name="Kuees U."/>
            <person name="Kumar T.K.A."/>
            <person name="Kuo A."/>
            <person name="LaButti K."/>
            <person name="Larrondo L.F."/>
            <person name="Lindquist E."/>
            <person name="Ling A."/>
            <person name="Lombard V."/>
            <person name="Lucas S."/>
            <person name="Lundell T."/>
            <person name="Martin R."/>
            <person name="McLaughlin D.J."/>
            <person name="Morgenstern I."/>
            <person name="Morin E."/>
            <person name="Murat C."/>
            <person name="Nagy L.G."/>
            <person name="Nolan M."/>
            <person name="Ohm R.A."/>
            <person name="Patyshakuliyeva A."/>
            <person name="Rokas A."/>
            <person name="Ruiz-Duenas F.J."/>
            <person name="Sabat G."/>
            <person name="Salamov A."/>
            <person name="Samejima M."/>
            <person name="Schmutz J."/>
            <person name="Slot J.C."/>
            <person name="St John F."/>
            <person name="Stenlid J."/>
            <person name="Sun H."/>
            <person name="Sun S."/>
            <person name="Syed K."/>
            <person name="Tsang A."/>
            <person name="Wiebenga A."/>
            <person name="Young D."/>
            <person name="Pisabarro A."/>
            <person name="Eastwood D.C."/>
            <person name="Martin F."/>
            <person name="Cullen D."/>
            <person name="Grigoriev I.V."/>
            <person name="Hibbett D.S."/>
        </authorList>
    </citation>
    <scope>NUCLEOTIDE SEQUENCE</scope>
    <source>
        <strain evidence="3">FP-58527</strain>
    </source>
</reference>
<dbReference type="eggNOG" id="KOG2100">
    <property type="taxonomic scope" value="Eukaryota"/>
</dbReference>
<dbReference type="GO" id="GO:0008236">
    <property type="term" value="F:serine-type peptidase activity"/>
    <property type="evidence" value="ECO:0007669"/>
    <property type="project" value="InterPro"/>
</dbReference>
<dbReference type="SUPFAM" id="SSF53474">
    <property type="entry name" value="alpha/beta-Hydrolases"/>
    <property type="match status" value="1"/>
</dbReference>
<name>S8F3J7_FOMSC</name>
<proteinExistence type="predicted"/>
<dbReference type="PANTHER" id="PTHR43056:SF5">
    <property type="entry name" value="PEPTIDASE S9 PROLYL OLIGOPEPTIDASE CATALYTIC DOMAIN-CONTAINING PROTEIN"/>
    <property type="match status" value="1"/>
</dbReference>
<evidence type="ECO:0000313" key="2">
    <source>
        <dbReference type="EMBL" id="EPS96330.1"/>
    </source>
</evidence>
<dbReference type="InterPro" id="IPR001375">
    <property type="entry name" value="Peptidase_S9_cat"/>
</dbReference>
<feature type="domain" description="Peptidase S9 prolyl oligopeptidase catalytic" evidence="1">
    <location>
        <begin position="444"/>
        <end position="655"/>
    </location>
</feature>
<dbReference type="Proteomes" id="UP000015241">
    <property type="component" value="Unassembled WGS sequence"/>
</dbReference>
<protein>
    <recommendedName>
        <fullName evidence="1">Peptidase S9 prolyl oligopeptidase catalytic domain-containing protein</fullName>
    </recommendedName>
</protein>
<accession>S8F3J7</accession>
<dbReference type="PANTHER" id="PTHR43056">
    <property type="entry name" value="PEPTIDASE S9 PROLYL OLIGOPEPTIDASE"/>
    <property type="match status" value="1"/>
</dbReference>
<sequence length="660" mass="72190">MSEAKQAQKTTAPYGTWASPITTDAILQGGGKKSELFVDPTTSAIYWIEGRPAEGGRDVIVDASKRQDVFGKEWNARTGVQEYGGGPAMAYGGAVYFSSFVDNRVYRIAAGDDPKPITLDNKNYRYARLNVHPKHTHLLAAVLEDHTKPLPADVATTLCIINSKTQSVTTIVSGADFYAFPSFSPDGTHLAWEQWSHPDMPWEGSEIYVAKVDARDDGVSLSDTTYVAGKKIDISASSPTWVSDDVLLFTTDETGYHNPWTYYVSSGKAKPVLPSPIDEDFNQPLHRLGNQFSAPLDLHAGRAIYSTSKDGRIAMYIVTLSTGNLEEIQCPYTDIQDLKRVSDNSFVFLANKADAPQSLIVCVLEANAKPMFRELTAASTANAVKFPSSVISVAQALTLKTEDGEPLHVLYLPPKNSAYEAPVGERPPCVVNAHGGPTGHINASLDWSKQYFTSRGWAWLDVNYGGSSGYGRKYIKRLEGQWGVVDVEDCTRAMQQLSSATYSLIDPKRSVIRGGSAGGYTTLAIICFKPDAFAAATSLFGIADLRSLTKETHKFESHYAEKLIGGTLEEIPEVYEARSPIFHADKITTPLLVLQGAIDPVVPPDQAEVIVKAIKERNGHVDYTVFEGEGHGWRKAETIKAALEQELHFYESVFGIKGSR</sequence>
<dbReference type="Pfam" id="PF00326">
    <property type="entry name" value="Peptidase_S9"/>
    <property type="match status" value="1"/>
</dbReference>
<dbReference type="Gene3D" id="2.120.10.30">
    <property type="entry name" value="TolB, C-terminal domain"/>
    <property type="match status" value="1"/>
</dbReference>
<dbReference type="EMBL" id="KE504190">
    <property type="protein sequence ID" value="EPS96330.1"/>
    <property type="molecule type" value="Genomic_DNA"/>
</dbReference>
<organism evidence="2 3">
    <name type="scientific">Fomitopsis schrenkii</name>
    <name type="common">Brown rot fungus</name>
    <dbReference type="NCBI Taxonomy" id="2126942"/>
    <lineage>
        <taxon>Eukaryota</taxon>
        <taxon>Fungi</taxon>
        <taxon>Dikarya</taxon>
        <taxon>Basidiomycota</taxon>
        <taxon>Agaricomycotina</taxon>
        <taxon>Agaricomycetes</taxon>
        <taxon>Polyporales</taxon>
        <taxon>Fomitopsis</taxon>
    </lineage>
</organism>
<keyword evidence="3" id="KW-1185">Reference proteome</keyword>
<dbReference type="STRING" id="743788.S8F3J7"/>
<dbReference type="InterPro" id="IPR029058">
    <property type="entry name" value="AB_hydrolase_fold"/>
</dbReference>
<dbReference type="SUPFAM" id="SSF82171">
    <property type="entry name" value="DPP6 N-terminal domain-like"/>
    <property type="match status" value="1"/>
</dbReference>
<dbReference type="OrthoDB" id="43744at2759"/>
<dbReference type="AlphaFoldDB" id="S8F3J7"/>
<evidence type="ECO:0000259" key="1">
    <source>
        <dbReference type="Pfam" id="PF00326"/>
    </source>
</evidence>